<evidence type="ECO:0000256" key="1">
    <source>
        <dbReference type="PROSITE-ProRule" id="PRU10038"/>
    </source>
</evidence>
<dbReference type="PANTHER" id="PTHR23025">
    <property type="entry name" value="TRIACYLGLYCEROL LIPASE"/>
    <property type="match status" value="1"/>
</dbReference>
<feature type="region of interest" description="Disordered" evidence="2">
    <location>
        <begin position="338"/>
        <end position="409"/>
    </location>
</feature>
<feature type="domain" description="Alpha/beta hydrolase fold-3" evidence="3">
    <location>
        <begin position="151"/>
        <end position="271"/>
    </location>
</feature>
<feature type="active site" evidence="1">
    <location>
        <position position="229"/>
    </location>
</feature>
<sequence length="790" mass="89030">MYAVRNFDKILGLGSPEPLARLYSPSYYRATWINTGLDAGFATAMSIRPKWLRDICSIVFSVYYIIYANEADEKLRRFRAVPTVEMLRSTWEKTTNPYIRLAVRVPRLSIRRKILLPRPKSSSYTRPITAYLYFAPPAQTLSEATDLILDYPGGGFVAMSPAHHEERLRIWAVTTKRPVLSIEYGKAPEYPYPFAIDEAFDTYRVLVESVGSVIGMSGKKLNVIISGDSAGATLAVNVVVKTLEYNETHAPRGFGLPLPLTLILSYAALDFNFTSWMSQDHLRILRAEQSSGNLQELAEQKDHLAHISPLAMVGDRPFGSRNKRAKLQRRSSWKDTLRGLASVNDKEERERPRSATVSPSSSRRSLRRRTLHTVQPPVFIKEKRNGSMLDTDSEPEENEDYSQRREEDRPLQARVKYVYPQLSTWLETGSEKQQQELSAAVVEADSKAVRAMTREDKKDKEPIGVRLTMTSRTGYFQDRVISPSMMRAMAILYIGPYRNPDFATDYHLSPILTPNRLLAQFPPLLMQCGEKDPFVDDTVIFAGRVREAKRARKAELDLILSGKSARFGEGLRMSVADPATMDMVLLQRERDRLAQETEDDWVQMELFAEWSHGYLQMATLMREAKAVIEDLGDWIDDAFSRYGSKANGEDKAPTSDSKARKPASPARKPTNNGRPPSPLTSETETDDFGITFVSKKLPGAGRTPTGSVTTERERIDSAPVTDDQSGVLRAGPELTNEEDGIAEQFDAGSIEPGDETYEGLRPNGSRQGGHKITEEELMRRRRLLDAHIFK</sequence>
<feature type="compositionally biased region" description="Basic and acidic residues" evidence="2">
    <location>
        <begin position="647"/>
        <end position="659"/>
    </location>
</feature>
<dbReference type="PROSITE" id="PS01174">
    <property type="entry name" value="LIPASE_GDXG_SER"/>
    <property type="match status" value="1"/>
</dbReference>
<evidence type="ECO:0000256" key="2">
    <source>
        <dbReference type="SAM" id="MobiDB-lite"/>
    </source>
</evidence>
<reference evidence="4 5" key="1">
    <citation type="submission" date="2024-01" db="EMBL/GenBank/DDBJ databases">
        <title>A draft genome for the cacao thread blight pathogen Marasmiellus scandens.</title>
        <authorList>
            <person name="Baruah I.K."/>
            <person name="Leung J."/>
            <person name="Bukari Y."/>
            <person name="Amoako-Attah I."/>
            <person name="Meinhardt L.W."/>
            <person name="Bailey B.A."/>
            <person name="Cohen S.P."/>
        </authorList>
    </citation>
    <scope>NUCLEOTIDE SEQUENCE [LARGE SCALE GENOMIC DNA]</scope>
    <source>
        <strain evidence="4 5">GH-19</strain>
    </source>
</reference>
<dbReference type="PANTHER" id="PTHR23025:SF3">
    <property type="entry name" value="HORMONE-SENSITIVE LIPASE"/>
    <property type="match status" value="1"/>
</dbReference>
<dbReference type="SUPFAM" id="SSF53474">
    <property type="entry name" value="alpha/beta-Hydrolases"/>
    <property type="match status" value="1"/>
</dbReference>
<dbReference type="EMBL" id="JBANRG010000001">
    <property type="protein sequence ID" value="KAK7472696.1"/>
    <property type="molecule type" value="Genomic_DNA"/>
</dbReference>
<dbReference type="InterPro" id="IPR029058">
    <property type="entry name" value="AB_hydrolase_fold"/>
</dbReference>
<accession>A0ABR1KB32</accession>
<organism evidence="4 5">
    <name type="scientific">Marasmiellus scandens</name>
    <dbReference type="NCBI Taxonomy" id="2682957"/>
    <lineage>
        <taxon>Eukaryota</taxon>
        <taxon>Fungi</taxon>
        <taxon>Dikarya</taxon>
        <taxon>Basidiomycota</taxon>
        <taxon>Agaricomycotina</taxon>
        <taxon>Agaricomycetes</taxon>
        <taxon>Agaricomycetidae</taxon>
        <taxon>Agaricales</taxon>
        <taxon>Marasmiineae</taxon>
        <taxon>Omphalotaceae</taxon>
        <taxon>Marasmiellus</taxon>
    </lineage>
</organism>
<evidence type="ECO:0000313" key="5">
    <source>
        <dbReference type="Proteomes" id="UP001498398"/>
    </source>
</evidence>
<dbReference type="InterPro" id="IPR033140">
    <property type="entry name" value="Lipase_GDXG_put_SER_AS"/>
</dbReference>
<protein>
    <recommendedName>
        <fullName evidence="3">Alpha/beta hydrolase fold-3 domain-containing protein</fullName>
    </recommendedName>
</protein>
<comment type="caution">
    <text evidence="4">The sequence shown here is derived from an EMBL/GenBank/DDBJ whole genome shotgun (WGS) entry which is preliminary data.</text>
</comment>
<feature type="compositionally biased region" description="Polar residues" evidence="2">
    <location>
        <begin position="669"/>
        <end position="682"/>
    </location>
</feature>
<evidence type="ECO:0000313" key="4">
    <source>
        <dbReference type="EMBL" id="KAK7472696.1"/>
    </source>
</evidence>
<name>A0ABR1KB32_9AGAR</name>
<keyword evidence="5" id="KW-1185">Reference proteome</keyword>
<gene>
    <name evidence="4" type="ORF">VKT23_000807</name>
</gene>
<dbReference type="Pfam" id="PF07859">
    <property type="entry name" value="Abhydrolase_3"/>
    <property type="match status" value="2"/>
</dbReference>
<feature type="domain" description="Alpha/beta hydrolase fold-3" evidence="3">
    <location>
        <begin position="475"/>
        <end position="551"/>
    </location>
</feature>
<dbReference type="Proteomes" id="UP001498398">
    <property type="component" value="Unassembled WGS sequence"/>
</dbReference>
<feature type="compositionally biased region" description="Low complexity" evidence="2">
    <location>
        <begin position="354"/>
        <end position="363"/>
    </location>
</feature>
<evidence type="ECO:0000259" key="3">
    <source>
        <dbReference type="Pfam" id="PF07859"/>
    </source>
</evidence>
<dbReference type="Gene3D" id="3.40.50.1820">
    <property type="entry name" value="alpha/beta hydrolase"/>
    <property type="match status" value="2"/>
</dbReference>
<dbReference type="InterPro" id="IPR013094">
    <property type="entry name" value="AB_hydrolase_3"/>
</dbReference>
<feature type="region of interest" description="Disordered" evidence="2">
    <location>
        <begin position="644"/>
        <end position="770"/>
    </location>
</feature>
<feature type="compositionally biased region" description="Basic and acidic residues" evidence="2">
    <location>
        <begin position="344"/>
        <end position="353"/>
    </location>
</feature>
<proteinExistence type="predicted"/>
<feature type="compositionally biased region" description="Acidic residues" evidence="2">
    <location>
        <begin position="391"/>
        <end position="400"/>
    </location>
</feature>